<evidence type="ECO:0000313" key="2">
    <source>
        <dbReference type="Proteomes" id="UP000240325"/>
    </source>
</evidence>
<dbReference type="Pfam" id="PF21813">
    <property type="entry name" value="DUF6882"/>
    <property type="match status" value="1"/>
</dbReference>
<dbReference type="EMBL" id="MF782455">
    <property type="protein sequence ID" value="ATZ80736.1"/>
    <property type="molecule type" value="Genomic_DNA"/>
</dbReference>
<dbReference type="Proteomes" id="UP000240325">
    <property type="component" value="Segment"/>
</dbReference>
<proteinExistence type="predicted"/>
<keyword evidence="2" id="KW-1185">Reference proteome</keyword>
<evidence type="ECO:0000313" key="1">
    <source>
        <dbReference type="EMBL" id="ATZ80736.1"/>
    </source>
</evidence>
<accession>A0A2H4UV55</accession>
<sequence>MSSDNSKLLIVDALEKYDKNIDKYREKLKDAHHYKLIINDSEIDYDSIIFYDKNEKVILEANFEIAGAYHNKESVWIWTWADPYYNKKMSTRSKNLLSYGLKLNNTQNVSLKMELTNSRFLITDPIQIDIHLALASELSKTPFIYKIIRPFTEEILIKEDLKNQEFVLKIIKESDLNSDNFKVLYFFLFNDK</sequence>
<name>A0A2H4UV55_9VIRU</name>
<gene>
    <name evidence="1" type="ORF">BMW23_0690</name>
</gene>
<reference evidence="1" key="1">
    <citation type="journal article" date="2017" name="Elife">
        <title>The kinetoplastid-infecting Bodo saltans virus (BsV), a window into the most abundant giant viruses in the sea.</title>
        <authorList>
            <person name="Deeg C.M."/>
            <person name="Chow C.-E.T."/>
            <person name="Suttle C.A."/>
        </authorList>
    </citation>
    <scope>NUCLEOTIDE SEQUENCE</scope>
    <source>
        <strain evidence="1">NG1</strain>
    </source>
</reference>
<dbReference type="InterPro" id="IPR049249">
    <property type="entry name" value="DUF6882"/>
</dbReference>
<organism evidence="1">
    <name type="scientific">Bodo saltans virus</name>
    <dbReference type="NCBI Taxonomy" id="2024608"/>
    <lineage>
        <taxon>Viruses</taxon>
        <taxon>Varidnaviria</taxon>
        <taxon>Bamfordvirae</taxon>
        <taxon>Nucleocytoviricota</taxon>
        <taxon>Megaviricetes</taxon>
        <taxon>Imitervirales</taxon>
        <taxon>Mimiviridae</taxon>
        <taxon>Klosneuvirinae</taxon>
        <taxon>Theiavirus</taxon>
        <taxon>Theiavirus salishense</taxon>
    </lineage>
</organism>
<protein>
    <submittedName>
        <fullName evidence="1">Uncharacterized protein</fullName>
    </submittedName>
</protein>